<dbReference type="EMBL" id="OW152829">
    <property type="protein sequence ID" value="CAH2046792.1"/>
    <property type="molecule type" value="Genomic_DNA"/>
</dbReference>
<keyword evidence="2" id="KW-1185">Reference proteome</keyword>
<evidence type="ECO:0000313" key="1">
    <source>
        <dbReference type="EMBL" id="CAH2046792.1"/>
    </source>
</evidence>
<sequence>MLRRVRGWDVAGAQRRTECNAPPVQFWNRFLIAFRRGRSGGPREKLRAGGVGARRSRRVQSGPRYFRSVDEITGRGGLKDALDD</sequence>
<accession>A0ABN8I328</accession>
<reference evidence="1" key="1">
    <citation type="submission" date="2022-03" db="EMBL/GenBank/DDBJ databases">
        <authorList>
            <person name="Martin H S."/>
        </authorList>
    </citation>
    <scope>NUCLEOTIDE SEQUENCE</scope>
</reference>
<dbReference type="Proteomes" id="UP000837857">
    <property type="component" value="Chromosome 17"/>
</dbReference>
<name>A0ABN8I328_9NEOP</name>
<gene>
    <name evidence="1" type="ORF">IPOD504_LOCUS5485</name>
</gene>
<feature type="non-terminal residue" evidence="1">
    <location>
        <position position="84"/>
    </location>
</feature>
<proteinExistence type="predicted"/>
<evidence type="ECO:0000313" key="2">
    <source>
        <dbReference type="Proteomes" id="UP000837857"/>
    </source>
</evidence>
<organism evidence="1 2">
    <name type="scientific">Iphiclides podalirius</name>
    <name type="common">scarce swallowtail</name>
    <dbReference type="NCBI Taxonomy" id="110791"/>
    <lineage>
        <taxon>Eukaryota</taxon>
        <taxon>Metazoa</taxon>
        <taxon>Ecdysozoa</taxon>
        <taxon>Arthropoda</taxon>
        <taxon>Hexapoda</taxon>
        <taxon>Insecta</taxon>
        <taxon>Pterygota</taxon>
        <taxon>Neoptera</taxon>
        <taxon>Endopterygota</taxon>
        <taxon>Lepidoptera</taxon>
        <taxon>Glossata</taxon>
        <taxon>Ditrysia</taxon>
        <taxon>Papilionoidea</taxon>
        <taxon>Papilionidae</taxon>
        <taxon>Papilioninae</taxon>
        <taxon>Iphiclides</taxon>
    </lineage>
</organism>
<protein>
    <submittedName>
        <fullName evidence="1">Uncharacterized protein</fullName>
    </submittedName>
</protein>